<dbReference type="GO" id="GO:0005829">
    <property type="term" value="C:cytosol"/>
    <property type="evidence" value="ECO:0007669"/>
    <property type="project" value="TreeGrafter"/>
</dbReference>
<dbReference type="PANTHER" id="PTHR11735:SF11">
    <property type="entry name" value="TRNA THREONYLCARBAMOYLADENOSINE BIOSYNTHESIS PROTEIN TSAB"/>
    <property type="match status" value="1"/>
</dbReference>
<accession>A0A1H2ZXG9</accession>
<gene>
    <name evidence="2" type="ORF">SAMN05216495_11723</name>
</gene>
<dbReference type="SUPFAM" id="SSF53067">
    <property type="entry name" value="Actin-like ATPase domain"/>
    <property type="match status" value="2"/>
</dbReference>
<organism evidence="2 3">
    <name type="scientific">Acidaminococcus fermentans</name>
    <dbReference type="NCBI Taxonomy" id="905"/>
    <lineage>
        <taxon>Bacteria</taxon>
        <taxon>Bacillati</taxon>
        <taxon>Bacillota</taxon>
        <taxon>Negativicutes</taxon>
        <taxon>Acidaminococcales</taxon>
        <taxon>Acidaminococcaceae</taxon>
        <taxon>Acidaminococcus</taxon>
    </lineage>
</organism>
<evidence type="ECO:0000313" key="3">
    <source>
        <dbReference type="Proteomes" id="UP000182379"/>
    </source>
</evidence>
<dbReference type="Proteomes" id="UP000182379">
    <property type="component" value="Unassembled WGS sequence"/>
</dbReference>
<dbReference type="PANTHER" id="PTHR11735">
    <property type="entry name" value="TRNA N6-ADENOSINE THREONYLCARBAMOYLTRANSFERASE"/>
    <property type="match status" value="1"/>
</dbReference>
<dbReference type="GeneID" id="78335271"/>
<dbReference type="Gene3D" id="3.30.420.40">
    <property type="match status" value="2"/>
</dbReference>
<reference evidence="2 3" key="1">
    <citation type="submission" date="2016-10" db="EMBL/GenBank/DDBJ databases">
        <authorList>
            <person name="Varghese N."/>
            <person name="Submissions S."/>
        </authorList>
    </citation>
    <scope>NUCLEOTIDE SEQUENCE [LARGE SCALE GENOMIC DNA]</scope>
    <source>
        <strain evidence="2 3">WCC6</strain>
    </source>
</reference>
<dbReference type="EMBL" id="FNOP01000017">
    <property type="protein sequence ID" value="SDX22160.1"/>
    <property type="molecule type" value="Genomic_DNA"/>
</dbReference>
<comment type="caution">
    <text evidence="2">The sequence shown here is derived from an EMBL/GenBank/DDBJ whole genome shotgun (WGS) entry which is preliminary data.</text>
</comment>
<dbReference type="RefSeq" id="WP_012938921.1">
    <property type="nucleotide sequence ID" value="NZ_CALAKB010000040.1"/>
</dbReference>
<evidence type="ECO:0000259" key="1">
    <source>
        <dbReference type="Pfam" id="PF00814"/>
    </source>
</evidence>
<dbReference type="InterPro" id="IPR043129">
    <property type="entry name" value="ATPase_NBD"/>
</dbReference>
<protein>
    <submittedName>
        <fullName evidence="2">tRNA threonylcarbamoyladenosine biosynthesis protein TsaB</fullName>
    </submittedName>
</protein>
<dbReference type="GO" id="GO:0002949">
    <property type="term" value="P:tRNA threonylcarbamoyladenosine modification"/>
    <property type="evidence" value="ECO:0007669"/>
    <property type="project" value="InterPro"/>
</dbReference>
<proteinExistence type="predicted"/>
<dbReference type="OMA" id="DEVYWGC"/>
<dbReference type="InterPro" id="IPR022496">
    <property type="entry name" value="T6A_TsaB"/>
</dbReference>
<dbReference type="AlphaFoldDB" id="A0A1H2ZXG9"/>
<dbReference type="Pfam" id="PF00814">
    <property type="entry name" value="TsaD"/>
    <property type="match status" value="1"/>
</dbReference>
<dbReference type="CDD" id="cd24032">
    <property type="entry name" value="ASKHA_NBD_TsaB"/>
    <property type="match status" value="1"/>
</dbReference>
<dbReference type="NCBIfam" id="TIGR03725">
    <property type="entry name" value="T6A_YeaZ"/>
    <property type="match status" value="1"/>
</dbReference>
<dbReference type="InterPro" id="IPR000905">
    <property type="entry name" value="Gcp-like_dom"/>
</dbReference>
<feature type="domain" description="Gcp-like" evidence="1">
    <location>
        <begin position="34"/>
        <end position="129"/>
    </location>
</feature>
<sequence>MLTLGIDTATRVCSVAVCDGNKILGSLEVNVGLTHSEGLVPQLETLLKLARVKKEDLELIAVSRGPGSFTGLRIGMATAEAMAYALNLPLTAVDTLEVIAYNLPVAGVRLTPVLDAQKGNLYVGSYVWDRDHLVETEPVQIVPGKELAARLQEGDQPAILMGECHRVSGTEACDRVTLAPESARLPRGSSVAILGAARYVPGGNLHSYFGMDPFYIRRSEAEELWEKRHPEGR</sequence>
<evidence type="ECO:0000313" key="2">
    <source>
        <dbReference type="EMBL" id="SDX22160.1"/>
    </source>
</evidence>
<name>A0A1H2ZXG9_ACIFE</name>